<proteinExistence type="predicted"/>
<name>A0A7C9N891_9BACT</name>
<gene>
    <name evidence="1" type="ORF">D1639_02620</name>
</gene>
<sequence>MPAEIDFSESTPNPYAGRVRRRITINIDGDTVDYFKEESRRTGVPYQTIMNLYLGQCAAEGKHLAFA</sequence>
<protein>
    <submittedName>
        <fullName evidence="1">Antitoxin</fullName>
    </submittedName>
</protein>
<accession>A0A7C9N891</accession>
<dbReference type="AlphaFoldDB" id="A0A7C9N891"/>
<evidence type="ECO:0000313" key="1">
    <source>
        <dbReference type="EMBL" id="NBI33945.1"/>
    </source>
</evidence>
<dbReference type="EMBL" id="QWKH01000010">
    <property type="protein sequence ID" value="NBI33945.1"/>
    <property type="molecule type" value="Genomic_DNA"/>
</dbReference>
<organism evidence="1">
    <name type="scientific">Muribaculaceae bacterium Z82</name>
    <dbReference type="NCBI Taxonomy" id="2304548"/>
    <lineage>
        <taxon>Bacteria</taxon>
        <taxon>Pseudomonadati</taxon>
        <taxon>Bacteroidota</taxon>
        <taxon>Bacteroidia</taxon>
        <taxon>Bacteroidales</taxon>
        <taxon>Muribaculaceae</taxon>
    </lineage>
</organism>
<comment type="caution">
    <text evidence="1">The sequence shown here is derived from an EMBL/GenBank/DDBJ whole genome shotgun (WGS) entry which is preliminary data.</text>
</comment>
<reference evidence="1" key="1">
    <citation type="submission" date="2018-08" db="EMBL/GenBank/DDBJ databases">
        <title>Murine metabolic-syndrome-specific gut microbial biobank.</title>
        <authorList>
            <person name="Liu C."/>
        </authorList>
    </citation>
    <scope>NUCLEOTIDE SEQUENCE [LARGE SCALE GENOMIC DNA]</scope>
    <source>
        <strain evidence="1">Z82</strain>
    </source>
</reference>